<evidence type="ECO:0000313" key="2">
    <source>
        <dbReference type="Proteomes" id="UP000075737"/>
    </source>
</evidence>
<evidence type="ECO:0000313" key="1">
    <source>
        <dbReference type="EMBL" id="KYO67301.1"/>
    </source>
</evidence>
<dbReference type="STRING" id="520767.ATZ99_05870"/>
<dbReference type="Gene3D" id="3.60.15.10">
    <property type="entry name" value="Ribonuclease Z/Hydroxyacylglutathione hydrolase-like"/>
    <property type="match status" value="1"/>
</dbReference>
<dbReference type="EMBL" id="LOHZ01000022">
    <property type="protein sequence ID" value="KYO67301.1"/>
    <property type="molecule type" value="Genomic_DNA"/>
</dbReference>
<dbReference type="EC" id="3.1.-.-" evidence="1"/>
<dbReference type="PANTHER" id="PTHR43694:SF1">
    <property type="entry name" value="RIBONUCLEASE J"/>
    <property type="match status" value="1"/>
</dbReference>
<accession>A0A161PW12</accession>
<name>A0A161PW12_9FIRM</name>
<proteinExistence type="predicted"/>
<dbReference type="RefSeq" id="WP_068747756.1">
    <property type="nucleotide sequence ID" value="NZ_LOHZ01000022.1"/>
</dbReference>
<dbReference type="Proteomes" id="UP000075737">
    <property type="component" value="Unassembled WGS sequence"/>
</dbReference>
<dbReference type="AlphaFoldDB" id="A0A161PW12"/>
<dbReference type="SUPFAM" id="SSF56281">
    <property type="entry name" value="Metallo-hydrolase/oxidoreductase"/>
    <property type="match status" value="1"/>
</dbReference>
<gene>
    <name evidence="1" type="primary">rnj</name>
    <name evidence="1" type="ORF">ATZ99_05870</name>
</gene>
<dbReference type="GO" id="GO:0016787">
    <property type="term" value="F:hydrolase activity"/>
    <property type="evidence" value="ECO:0007669"/>
    <property type="project" value="UniProtKB-KW"/>
</dbReference>
<reference evidence="1 2" key="1">
    <citation type="submission" date="2015-12" db="EMBL/GenBank/DDBJ databases">
        <title>Draft genome of Thermovenabulum gondwanense isolated from a red thermophilic microbial mat colonisisng an outflow channel of a bore well.</title>
        <authorList>
            <person name="Patel B.K."/>
        </authorList>
    </citation>
    <scope>NUCLEOTIDE SEQUENCE [LARGE SCALE GENOMIC DNA]</scope>
    <source>
        <strain evidence="1 2">R270</strain>
    </source>
</reference>
<dbReference type="InterPro" id="IPR036866">
    <property type="entry name" value="RibonucZ/Hydroxyglut_hydro"/>
</dbReference>
<organism evidence="1 2">
    <name type="scientific">Thermovenabulum gondwanense</name>
    <dbReference type="NCBI Taxonomy" id="520767"/>
    <lineage>
        <taxon>Bacteria</taxon>
        <taxon>Bacillati</taxon>
        <taxon>Bacillota</taxon>
        <taxon>Clostridia</taxon>
        <taxon>Thermosediminibacterales</taxon>
        <taxon>Thermosediminibacteraceae</taxon>
        <taxon>Thermovenabulum</taxon>
    </lineage>
</organism>
<comment type="caution">
    <text evidence="1">The sequence shown here is derived from an EMBL/GenBank/DDBJ whole genome shotgun (WGS) entry which is preliminary data.</text>
</comment>
<keyword evidence="2" id="KW-1185">Reference proteome</keyword>
<keyword evidence="1" id="KW-0378">Hydrolase</keyword>
<dbReference type="PANTHER" id="PTHR43694">
    <property type="entry name" value="RIBONUCLEASE J"/>
    <property type="match status" value="1"/>
</dbReference>
<dbReference type="OrthoDB" id="9803916at2"/>
<sequence length="521" mass="59080">MPVSLTFYDGAGCIGGNKILLENGNDAVFFDFGTNFGAEGKFFDEFLAPRASFGLYDLLCLDILPPLKGIYRKDMEYPGIWEKFSSHGYFRHLTLRGVILSHAHYDHCGHFSYISEDIPVITGLSSALICKALQDTGGGNRLQEICYINPRELKDGLLQTGHYKVTPYRQRKFLITDREDIPDKACEFWEKVDSSRSLHCCSLESVNNSKGIKGLKIISWPVDHSVPGASAYAIETSEGWVVYTGDLRLHGKNGGLTRKFFSEAAKLNPAVLICEGTHPGTVNPVTEEQVAQNCFDAVKKAKGLVVADFGPRNVERLLSFLSIAKETKRKLVLTSKDIYLLEALNCADEPEIPNPLAEDLILLYDRPKTRRDKWEEALYDRFDSSKIIDAEGIKQNPKDYILCFSYYDFHAFLDIEPQGGTYIYSSSEAYDEEMLIDHNRIKNWIEYFGFALYGSLGRDREKSGFHASGHIHGPGIEEMVETIKPRVLIPIHTQDKEFFRRFEGKCQVLWPERSKTIKLYQ</sequence>
<protein>
    <submittedName>
        <fullName evidence="1">Ribonuclease J</fullName>
        <ecNumber evidence="1">3.1.-.-</ecNumber>
    </submittedName>
</protein>